<dbReference type="InterPro" id="IPR010310">
    <property type="entry name" value="T7SS_ESAT-6-like"/>
</dbReference>
<keyword evidence="3" id="KW-1185">Reference proteome</keyword>
<sequence length="95" mass="10045">MTGAITYNYPALDEGVQVMRRANNQISDETNNLIRDTKNLLTSFEGQASTAYDAAAQRISTALNEGNAKLNTLSGKVATGAQGMGDSDRQAAASF</sequence>
<evidence type="ECO:0000256" key="1">
    <source>
        <dbReference type="RuleBase" id="RU362001"/>
    </source>
</evidence>
<reference evidence="2 3" key="2">
    <citation type="submission" date="2023-11" db="EMBL/GenBank/DDBJ databases">
        <authorList>
            <person name="Lara A.C."/>
            <person name="Chronakova A."/>
        </authorList>
    </citation>
    <scope>NUCLEOTIDE SEQUENCE [LARGE SCALE GENOMIC DNA]</scope>
    <source>
        <strain evidence="2 3">BCCO 10_0798</strain>
    </source>
</reference>
<gene>
    <name evidence="2" type="ORF">SK571_42805</name>
</gene>
<evidence type="ECO:0000313" key="3">
    <source>
        <dbReference type="Proteomes" id="UP001271792"/>
    </source>
</evidence>
<comment type="caution">
    <text evidence="2">The sequence shown here is derived from an EMBL/GenBank/DDBJ whole genome shotgun (WGS) entry which is preliminary data.</text>
</comment>
<proteinExistence type="inferred from homology"/>
<dbReference type="Gene3D" id="1.10.287.1060">
    <property type="entry name" value="ESAT-6-like"/>
    <property type="match status" value="1"/>
</dbReference>
<name>A0ABU4U875_9PSEU</name>
<dbReference type="SUPFAM" id="SSF140453">
    <property type="entry name" value="EsxAB dimer-like"/>
    <property type="match status" value="1"/>
</dbReference>
<dbReference type="EMBL" id="JAXAVV010000037">
    <property type="protein sequence ID" value="MDX8056146.1"/>
    <property type="molecule type" value="Genomic_DNA"/>
</dbReference>
<dbReference type="InterPro" id="IPR036689">
    <property type="entry name" value="ESAT-6-like_sf"/>
</dbReference>
<reference evidence="2 3" key="1">
    <citation type="submission" date="2023-11" db="EMBL/GenBank/DDBJ databases">
        <title>Lentzea sokolovensis, sp. nov., Lentzea kristufkii, sp. nov., and Lentzea miocenensis, sp. nov., rare actinobacteria from Sokolov Coal Basin, Miocene lacustrine sediment, Czech Republic.</title>
        <authorList>
            <person name="Lara A."/>
            <person name="Kotroba L."/>
            <person name="Nouioui I."/>
            <person name="Neumann-Schaal M."/>
            <person name="Mast Y."/>
            <person name="Chronakova A."/>
        </authorList>
    </citation>
    <scope>NUCLEOTIDE SEQUENCE [LARGE SCALE GENOMIC DNA]</scope>
    <source>
        <strain evidence="2 3">BCCO 10_0798</strain>
    </source>
</reference>
<dbReference type="NCBIfam" id="TIGR03930">
    <property type="entry name" value="WXG100_ESAT6"/>
    <property type="match status" value="1"/>
</dbReference>
<dbReference type="Pfam" id="PF06013">
    <property type="entry name" value="WXG100"/>
    <property type="match status" value="1"/>
</dbReference>
<dbReference type="RefSeq" id="WP_319989826.1">
    <property type="nucleotide sequence ID" value="NZ_JAXAVV010000037.1"/>
</dbReference>
<accession>A0ABU4U875</accession>
<evidence type="ECO:0000313" key="2">
    <source>
        <dbReference type="EMBL" id="MDX8056146.1"/>
    </source>
</evidence>
<comment type="similarity">
    <text evidence="1">Belongs to the WXG100 family.</text>
</comment>
<dbReference type="Proteomes" id="UP001271792">
    <property type="component" value="Unassembled WGS sequence"/>
</dbReference>
<protein>
    <recommendedName>
        <fullName evidence="1">ESAT-6-like protein</fullName>
    </recommendedName>
</protein>
<organism evidence="2 3">
    <name type="scientific">Lentzea kristufekii</name>
    <dbReference type="NCBI Taxonomy" id="3095430"/>
    <lineage>
        <taxon>Bacteria</taxon>
        <taxon>Bacillati</taxon>
        <taxon>Actinomycetota</taxon>
        <taxon>Actinomycetes</taxon>
        <taxon>Pseudonocardiales</taxon>
        <taxon>Pseudonocardiaceae</taxon>
        <taxon>Lentzea</taxon>
    </lineage>
</organism>